<dbReference type="PANTHER" id="PTHR36115">
    <property type="entry name" value="PROLINE-RICH ANTIGEN HOMOLOG-RELATED"/>
    <property type="match status" value="1"/>
</dbReference>
<dbReference type="GO" id="GO:0005886">
    <property type="term" value="C:plasma membrane"/>
    <property type="evidence" value="ECO:0007669"/>
    <property type="project" value="UniProtKB-SubCell"/>
</dbReference>
<evidence type="ECO:0000256" key="5">
    <source>
        <dbReference type="ARBA" id="ARBA00023136"/>
    </source>
</evidence>
<evidence type="ECO:0000256" key="4">
    <source>
        <dbReference type="ARBA" id="ARBA00022989"/>
    </source>
</evidence>
<evidence type="ECO:0000313" key="8">
    <source>
        <dbReference type="EMBL" id="PSV47499.1"/>
    </source>
</evidence>
<evidence type="ECO:0000256" key="3">
    <source>
        <dbReference type="ARBA" id="ARBA00022692"/>
    </source>
</evidence>
<dbReference type="EMBL" id="PYOC01000003">
    <property type="protein sequence ID" value="PSV47499.1"/>
    <property type="molecule type" value="Genomic_DNA"/>
</dbReference>
<reference evidence="8 9" key="1">
    <citation type="submission" date="2018-03" db="EMBL/GenBank/DDBJ databases">
        <title>Whole genome sequencing of Histamine producing bacteria.</title>
        <authorList>
            <person name="Butler K."/>
        </authorList>
    </citation>
    <scope>NUCLEOTIDE SEQUENCE [LARGE SCALE GENOMIC DNA]</scope>
    <source>
        <strain evidence="8 9">ATCC 19614</strain>
    </source>
</reference>
<evidence type="ECO:0000256" key="1">
    <source>
        <dbReference type="ARBA" id="ARBA00004651"/>
    </source>
</evidence>
<dbReference type="AlphaFoldDB" id="A0A2T3L928"/>
<feature type="transmembrane region" description="Helical" evidence="6">
    <location>
        <begin position="121"/>
        <end position="142"/>
    </location>
</feature>
<name>A0A2T3L928_9GAMM</name>
<proteinExistence type="predicted"/>
<dbReference type="InterPro" id="IPR010432">
    <property type="entry name" value="RDD"/>
</dbReference>
<keyword evidence="3 6" id="KW-0812">Transmembrane</keyword>
<evidence type="ECO:0000256" key="6">
    <source>
        <dbReference type="SAM" id="Phobius"/>
    </source>
</evidence>
<sequence length="316" mass="34919">MGKVGKKWISGFWRRIGALFIDVLILGAVGFVLGLLLESTFVDIGEWGRLIGFSISLVYFGVMNSVVSNGQTLGKKALNIKVVNLSNDTISISKSFARYTVFAIPFTLNGIHITNEALLSYLMYPFSFLIFGGLFAIIYLYVCNRVTRQSLHDLIFGTYVVNSEVDHQTVGVIWKPHLLVVVILFIASVILPIYTSQQAKVESFEDLISTQKTINSLSAVTYASVTSGSSIFASTSEDSQTKTTTYVNVQAFISEDNVADEALARNLGEVVVNTYSESINKDVIKVTLTYGYDIGIWSQWFSQTHTFAPTDLLGFE</sequence>
<evidence type="ECO:0000259" key="7">
    <source>
        <dbReference type="Pfam" id="PF06271"/>
    </source>
</evidence>
<evidence type="ECO:0000313" key="9">
    <source>
        <dbReference type="Proteomes" id="UP000241803"/>
    </source>
</evidence>
<feature type="transmembrane region" description="Helical" evidence="6">
    <location>
        <begin position="47"/>
        <end position="67"/>
    </location>
</feature>
<dbReference type="RefSeq" id="WP_107253668.1">
    <property type="nucleotide sequence ID" value="NZ_PYOC01000003.1"/>
</dbReference>
<dbReference type="InterPro" id="IPR051791">
    <property type="entry name" value="Pra-immunoreactive"/>
</dbReference>
<accession>A0A2T3L928</accession>
<feature type="transmembrane region" description="Helical" evidence="6">
    <location>
        <begin position="178"/>
        <end position="195"/>
    </location>
</feature>
<gene>
    <name evidence="8" type="ORF">C9J47_11520</name>
</gene>
<dbReference type="Proteomes" id="UP000241803">
    <property type="component" value="Unassembled WGS sequence"/>
</dbReference>
<comment type="subcellular location">
    <subcellularLocation>
        <location evidence="1">Cell membrane</location>
        <topology evidence="1">Multi-pass membrane protein</topology>
    </subcellularLocation>
</comment>
<keyword evidence="4 6" id="KW-1133">Transmembrane helix</keyword>
<feature type="domain" description="RDD" evidence="7">
    <location>
        <begin position="10"/>
        <end position="156"/>
    </location>
</feature>
<keyword evidence="5 6" id="KW-0472">Membrane</keyword>
<feature type="transmembrane region" description="Helical" evidence="6">
    <location>
        <begin position="12"/>
        <end position="35"/>
    </location>
</feature>
<dbReference type="Pfam" id="PF06271">
    <property type="entry name" value="RDD"/>
    <property type="match status" value="1"/>
</dbReference>
<keyword evidence="9" id="KW-1185">Reference proteome</keyword>
<organism evidence="8 9">
    <name type="scientific">Photobacterium indicum</name>
    <dbReference type="NCBI Taxonomy" id="81447"/>
    <lineage>
        <taxon>Bacteria</taxon>
        <taxon>Pseudomonadati</taxon>
        <taxon>Pseudomonadota</taxon>
        <taxon>Gammaproteobacteria</taxon>
        <taxon>Vibrionales</taxon>
        <taxon>Vibrionaceae</taxon>
        <taxon>Photobacterium</taxon>
    </lineage>
</organism>
<evidence type="ECO:0000256" key="2">
    <source>
        <dbReference type="ARBA" id="ARBA00022475"/>
    </source>
</evidence>
<comment type="caution">
    <text evidence="8">The sequence shown here is derived from an EMBL/GenBank/DDBJ whole genome shotgun (WGS) entry which is preliminary data.</text>
</comment>
<keyword evidence="2" id="KW-1003">Cell membrane</keyword>
<protein>
    <submittedName>
        <fullName evidence="8">RDD family protein</fullName>
    </submittedName>
</protein>